<organism evidence="2 3">
    <name type="scientific">Yersinia intermedia</name>
    <dbReference type="NCBI Taxonomy" id="631"/>
    <lineage>
        <taxon>Bacteria</taxon>
        <taxon>Pseudomonadati</taxon>
        <taxon>Pseudomonadota</taxon>
        <taxon>Gammaproteobacteria</taxon>
        <taxon>Enterobacterales</taxon>
        <taxon>Yersiniaceae</taxon>
        <taxon>Yersinia</taxon>
    </lineage>
</organism>
<reference evidence="3" key="1">
    <citation type="submission" date="2015-03" db="EMBL/GenBank/DDBJ databases">
        <authorList>
            <consortium name="Pathogen Informatics"/>
        </authorList>
    </citation>
    <scope>NUCLEOTIDE SEQUENCE [LARGE SCALE GENOMIC DNA]</scope>
    <source>
        <strain evidence="3">R148</strain>
    </source>
</reference>
<feature type="chain" id="PRO_5005220360" evidence="1">
    <location>
        <begin position="33"/>
        <end position="179"/>
    </location>
</feature>
<evidence type="ECO:0000256" key="1">
    <source>
        <dbReference type="SAM" id="SignalP"/>
    </source>
</evidence>
<accession>A0A0H5LZ85</accession>
<dbReference type="GeneID" id="61816399"/>
<proteinExistence type="predicted"/>
<dbReference type="EMBL" id="CWJI01000014">
    <property type="protein sequence ID" value="CRY56503.1"/>
    <property type="molecule type" value="Genomic_DNA"/>
</dbReference>
<dbReference type="RefSeq" id="WP_019211745.1">
    <property type="nucleotide sequence ID" value="NZ_CWJI01000014.1"/>
</dbReference>
<dbReference type="Proteomes" id="UP000043316">
    <property type="component" value="Unassembled WGS sequence"/>
</dbReference>
<evidence type="ECO:0000313" key="3">
    <source>
        <dbReference type="Proteomes" id="UP000043316"/>
    </source>
</evidence>
<keyword evidence="1" id="KW-0732">Signal</keyword>
<evidence type="ECO:0000313" key="2">
    <source>
        <dbReference type="EMBL" id="CRY56503.1"/>
    </source>
</evidence>
<feature type="signal peptide" evidence="1">
    <location>
        <begin position="1"/>
        <end position="32"/>
    </location>
</feature>
<dbReference type="AlphaFoldDB" id="A0A0H5LZ85"/>
<gene>
    <name evidence="2" type="ORF">ERS008476_03547</name>
</gene>
<name>A0A0H5LZ85_YERIN</name>
<sequence length="179" mass="19607">MTATSAKFQHFRTPLHALIISMALISSPMVNALSTDANSPPPAATTGAPHQPMNAPLNADDAVPDQADISSYINELESMKRNQREALEMKQELETMKLRAELMALRGGAQREGASPYIMALMGVSKNRQARIMVPGYGEMTVRKGNVLPGNWHIINVTNQTVIARQGDNEQVQLPFFAH</sequence>
<protein>
    <submittedName>
        <fullName evidence="2">Type IV pilus biogenesis protein PilP</fullName>
    </submittedName>
</protein>